<sequence length="189" mass="20145">MKKSKGFSLIEAMVALIIISVGVLGLVAMQGRTIQYSNESTQRDRAIMLANDLAEMMRSNRNALIGANGLPNAVSNYYKAAGTAFPTTITANCQTAAGCTVDQLATTQMATWARQVQNALPIGPDLTLLTNQYIVCRTNNASAANPCSGTGSSVLIQIAWLGKDVCPAGTVCTALDASRREFYRMSFQP</sequence>
<reference evidence="3 4" key="1">
    <citation type="submission" date="2020-02" db="EMBL/GenBank/DDBJ databases">
        <title>Integrative conjugative elements (ICEs) and plasmids drive adaptation of Pseudomonas nitroreducens strain HBP1 to wastewater environment.</title>
        <authorList>
            <person name="Sentchilo V."/>
            <person name="Carraro N."/>
            <person name="Bertelli C."/>
            <person name="van der Meer J.R."/>
        </authorList>
    </citation>
    <scope>NUCLEOTIDE SEQUENCE [LARGE SCALE GENOMIC DNA]</scope>
    <source>
        <strain evidence="3 4">HBP1</strain>
    </source>
</reference>
<dbReference type="Pfam" id="PF07963">
    <property type="entry name" value="N_methyl"/>
    <property type="match status" value="1"/>
</dbReference>
<organism evidence="3 4">
    <name type="scientific">Pseudomonas nitroreducens</name>
    <dbReference type="NCBI Taxonomy" id="46680"/>
    <lineage>
        <taxon>Bacteria</taxon>
        <taxon>Pseudomonadati</taxon>
        <taxon>Pseudomonadota</taxon>
        <taxon>Gammaproteobacteria</taxon>
        <taxon>Pseudomonadales</taxon>
        <taxon>Pseudomonadaceae</taxon>
        <taxon>Pseudomonas</taxon>
    </lineage>
</organism>
<dbReference type="AlphaFoldDB" id="A0A6G6IRC9"/>
<keyword evidence="1" id="KW-0812">Transmembrane</keyword>
<accession>A0A6G6IRC9</accession>
<dbReference type="InterPro" id="IPR054402">
    <property type="entry name" value="Tt1218-like_dom"/>
</dbReference>
<dbReference type="Pfam" id="PF22150">
    <property type="entry name" value="Tt1218-like"/>
    <property type="match status" value="1"/>
</dbReference>
<keyword evidence="1" id="KW-0472">Membrane</keyword>
<keyword evidence="1" id="KW-1133">Transmembrane helix</keyword>
<evidence type="ECO:0000313" key="4">
    <source>
        <dbReference type="Proteomes" id="UP000501063"/>
    </source>
</evidence>
<evidence type="ECO:0000259" key="2">
    <source>
        <dbReference type="Pfam" id="PF22150"/>
    </source>
</evidence>
<evidence type="ECO:0000313" key="3">
    <source>
        <dbReference type="EMBL" id="QIE85695.1"/>
    </source>
</evidence>
<dbReference type="InterPro" id="IPR013362">
    <property type="entry name" value="Pilus_4_PilV"/>
</dbReference>
<feature type="domain" description="Type IV pilin Tt1218-like" evidence="2">
    <location>
        <begin position="28"/>
        <end position="106"/>
    </location>
</feature>
<dbReference type="NCBIfam" id="TIGR02532">
    <property type="entry name" value="IV_pilin_GFxxxE"/>
    <property type="match status" value="1"/>
</dbReference>
<gene>
    <name evidence="3" type="primary">pilV</name>
    <name evidence="3" type="ORF">G5B91_05195</name>
</gene>
<name>A0A6G6IRC9_PSENT</name>
<dbReference type="InterPro" id="IPR012902">
    <property type="entry name" value="N_methyl_site"/>
</dbReference>
<dbReference type="PROSITE" id="PS00409">
    <property type="entry name" value="PROKAR_NTER_METHYL"/>
    <property type="match status" value="1"/>
</dbReference>
<dbReference type="EMBL" id="CP049140">
    <property type="protein sequence ID" value="QIE85695.1"/>
    <property type="molecule type" value="Genomic_DNA"/>
</dbReference>
<dbReference type="RefSeq" id="WP_024763091.1">
    <property type="nucleotide sequence ID" value="NZ_CP049140.1"/>
</dbReference>
<evidence type="ECO:0000256" key="1">
    <source>
        <dbReference type="SAM" id="Phobius"/>
    </source>
</evidence>
<proteinExistence type="predicted"/>
<feature type="transmembrane region" description="Helical" evidence="1">
    <location>
        <begin position="7"/>
        <end position="29"/>
    </location>
</feature>
<dbReference type="NCBIfam" id="TIGR02523">
    <property type="entry name" value="type_IV_pilV"/>
    <property type="match status" value="1"/>
</dbReference>
<dbReference type="Proteomes" id="UP000501063">
    <property type="component" value="Chromosome"/>
</dbReference>
<protein>
    <submittedName>
        <fullName evidence="3">Type IV pilus modification protein PilV</fullName>
    </submittedName>
</protein>
<dbReference type="KEGG" id="pnt:G5B91_05195"/>